<gene>
    <name evidence="6" type="ORF">DFH94DRAFT_747685</name>
</gene>
<comment type="cofactor">
    <cofactor evidence="1 4">
        <name>FAD</name>
        <dbReference type="ChEBI" id="CHEBI:57692"/>
    </cofactor>
</comment>
<dbReference type="AlphaFoldDB" id="A0A9P5MUF8"/>
<feature type="domain" description="Amine oxidase" evidence="5">
    <location>
        <begin position="93"/>
        <end position="560"/>
    </location>
</feature>
<dbReference type="PRINTS" id="PR00757">
    <property type="entry name" value="AMINEOXDASEF"/>
</dbReference>
<sequence>MTTSAEVGRVSGMHLLFYTIFGDVIASSTPSLTASLSLLLSIVLRILGLSTPVGLGLFSPQSPITSGMAVPMQQGHVTGTSDFQVLILGGGVTGVMAAKTLHRRGIDNFKIIEARETLGGRMKSFSFGAAGREYVLELGADWIHGTQTNNGPSNPIFDLARKHNLSTQPNHYRGSMTTYDHTGLVDYMQTFNTAVDNFAALTVGGVDTTTRSGYALLGAKPRTPHEAASEYYQFDWEYAQTPEQSSWLASSWVTYPLYTSQSRLLFRRVMIKSPTRSQIVLVCPQPCCSSRVFQANNFTFNRDQGGFSTENLLTTDQRGFASVIQSEAAEFISEEQVLLNATVKAIKYSDDRVWVSLSDETSLSADYALVTFSLGVLQHDDVLFEPALPKWKSEAIHGMAMGTYTKIYLQFPEKFWFDTEFALYADHERGWYPVWQSLDIDGFFPGSGVLFVTVTGDFSKRIESMSDQVVKAEVLAVLRSMYPNTTIPEPDAFYFPRWQSDPLYRGSYSNWPSSFLRSHHTNLRATVGQRLWFGGEATSFKYFGYLHGAYYEGQKMAEEIVNCMEDGGCDGLPHVEEIPCSHPYIASDFI</sequence>
<evidence type="ECO:0000256" key="4">
    <source>
        <dbReference type="RuleBase" id="RU362067"/>
    </source>
</evidence>
<comment type="similarity">
    <text evidence="4">Belongs to the flavin monoamine oxidase family.</text>
</comment>
<accession>A0A9P5MUF8</accession>
<feature type="binding site" evidence="3">
    <location>
        <begin position="113"/>
        <end position="114"/>
    </location>
    <ligand>
        <name>FAD</name>
        <dbReference type="ChEBI" id="CHEBI:57692"/>
    </ligand>
</feature>
<dbReference type="PANTHER" id="PTHR10742:SF313">
    <property type="entry name" value="AMINE OXIDASE"/>
    <property type="match status" value="1"/>
</dbReference>
<dbReference type="EC" id="1.4.3.-" evidence="4"/>
<dbReference type="SUPFAM" id="SSF51905">
    <property type="entry name" value="FAD/NAD(P)-binding domain"/>
    <property type="match status" value="1"/>
</dbReference>
<dbReference type="Gene3D" id="3.50.50.60">
    <property type="entry name" value="FAD/NAD(P)-binding domain"/>
    <property type="match status" value="1"/>
</dbReference>
<dbReference type="GO" id="GO:0006598">
    <property type="term" value="P:polyamine catabolic process"/>
    <property type="evidence" value="ECO:0007669"/>
    <property type="project" value="TreeGrafter"/>
</dbReference>
<dbReference type="Pfam" id="PF01593">
    <property type="entry name" value="Amino_oxidase"/>
    <property type="match status" value="1"/>
</dbReference>
<feature type="binding site" evidence="3">
    <location>
        <position position="343"/>
    </location>
    <ligand>
        <name>FAD</name>
        <dbReference type="ChEBI" id="CHEBI:57692"/>
    </ligand>
</feature>
<dbReference type="InterPro" id="IPR050281">
    <property type="entry name" value="Flavin_monoamine_oxidase"/>
</dbReference>
<evidence type="ECO:0000313" key="6">
    <source>
        <dbReference type="EMBL" id="KAF8479112.1"/>
    </source>
</evidence>
<organism evidence="6 7">
    <name type="scientific">Russula ochroleuca</name>
    <dbReference type="NCBI Taxonomy" id="152965"/>
    <lineage>
        <taxon>Eukaryota</taxon>
        <taxon>Fungi</taxon>
        <taxon>Dikarya</taxon>
        <taxon>Basidiomycota</taxon>
        <taxon>Agaricomycotina</taxon>
        <taxon>Agaricomycetes</taxon>
        <taxon>Russulales</taxon>
        <taxon>Russulaceae</taxon>
        <taxon>Russula</taxon>
    </lineage>
</organism>
<dbReference type="InterPro" id="IPR001613">
    <property type="entry name" value="Flavin_amine_oxidase"/>
</dbReference>
<dbReference type="InterPro" id="IPR036188">
    <property type="entry name" value="FAD/NAD-bd_sf"/>
</dbReference>
<evidence type="ECO:0000256" key="2">
    <source>
        <dbReference type="ARBA" id="ARBA00023002"/>
    </source>
</evidence>
<feature type="binding site" evidence="3">
    <location>
        <position position="93"/>
    </location>
    <ligand>
        <name>FAD</name>
        <dbReference type="ChEBI" id="CHEBI:57692"/>
    </ligand>
</feature>
<dbReference type="Proteomes" id="UP000759537">
    <property type="component" value="Unassembled WGS sequence"/>
</dbReference>
<dbReference type="PANTHER" id="PTHR10742">
    <property type="entry name" value="FLAVIN MONOAMINE OXIDASE"/>
    <property type="match status" value="1"/>
</dbReference>
<proteinExistence type="inferred from homology"/>
<name>A0A9P5MUF8_9AGAM</name>
<dbReference type="SUPFAM" id="SSF54373">
    <property type="entry name" value="FAD-linked reductases, C-terminal domain"/>
    <property type="match status" value="1"/>
</dbReference>
<dbReference type="EMBL" id="WHVB01000010">
    <property type="protein sequence ID" value="KAF8479112.1"/>
    <property type="molecule type" value="Genomic_DNA"/>
</dbReference>
<evidence type="ECO:0000313" key="7">
    <source>
        <dbReference type="Proteomes" id="UP000759537"/>
    </source>
</evidence>
<keyword evidence="4" id="KW-0274">FAD</keyword>
<keyword evidence="2 4" id="KW-0560">Oxidoreductase</keyword>
<dbReference type="InterPro" id="IPR002937">
    <property type="entry name" value="Amino_oxidase"/>
</dbReference>
<evidence type="ECO:0000259" key="5">
    <source>
        <dbReference type="Pfam" id="PF01593"/>
    </source>
</evidence>
<protein>
    <recommendedName>
        <fullName evidence="4">Amine oxidase</fullName>
        <ecNumber evidence="4">1.4.3.-</ecNumber>
    </recommendedName>
</protein>
<evidence type="ECO:0000256" key="3">
    <source>
        <dbReference type="PIRSR" id="PIRSR601613-1"/>
    </source>
</evidence>
<keyword evidence="4" id="KW-0285">Flavoprotein</keyword>
<keyword evidence="7" id="KW-1185">Reference proteome</keyword>
<dbReference type="Gene3D" id="3.90.660.10">
    <property type="match status" value="1"/>
</dbReference>
<reference evidence="6" key="1">
    <citation type="submission" date="2019-10" db="EMBL/GenBank/DDBJ databases">
        <authorList>
            <consortium name="DOE Joint Genome Institute"/>
            <person name="Kuo A."/>
            <person name="Miyauchi S."/>
            <person name="Kiss E."/>
            <person name="Drula E."/>
            <person name="Kohler A."/>
            <person name="Sanchez-Garcia M."/>
            <person name="Andreopoulos B."/>
            <person name="Barry K.W."/>
            <person name="Bonito G."/>
            <person name="Buee M."/>
            <person name="Carver A."/>
            <person name="Chen C."/>
            <person name="Cichocki N."/>
            <person name="Clum A."/>
            <person name="Culley D."/>
            <person name="Crous P.W."/>
            <person name="Fauchery L."/>
            <person name="Girlanda M."/>
            <person name="Hayes R."/>
            <person name="Keri Z."/>
            <person name="LaButti K."/>
            <person name="Lipzen A."/>
            <person name="Lombard V."/>
            <person name="Magnuson J."/>
            <person name="Maillard F."/>
            <person name="Morin E."/>
            <person name="Murat C."/>
            <person name="Nolan M."/>
            <person name="Ohm R."/>
            <person name="Pangilinan J."/>
            <person name="Pereira M."/>
            <person name="Perotto S."/>
            <person name="Peter M."/>
            <person name="Riley R."/>
            <person name="Sitrit Y."/>
            <person name="Stielow B."/>
            <person name="Szollosi G."/>
            <person name="Zifcakova L."/>
            <person name="Stursova M."/>
            <person name="Spatafora J.W."/>
            <person name="Tedersoo L."/>
            <person name="Vaario L.-M."/>
            <person name="Yamada A."/>
            <person name="Yan M."/>
            <person name="Wang P."/>
            <person name="Xu J."/>
            <person name="Bruns T."/>
            <person name="Baldrian P."/>
            <person name="Vilgalys R."/>
            <person name="Henrissat B."/>
            <person name="Grigoriev I.V."/>
            <person name="Hibbett D."/>
            <person name="Nagy L.G."/>
            <person name="Martin F.M."/>
        </authorList>
    </citation>
    <scope>NUCLEOTIDE SEQUENCE</scope>
    <source>
        <strain evidence="6">Prilba</strain>
    </source>
</reference>
<dbReference type="GO" id="GO:0016491">
    <property type="term" value="F:oxidoreductase activity"/>
    <property type="evidence" value="ECO:0007669"/>
    <property type="project" value="UniProtKB-KW"/>
</dbReference>
<comment type="caution">
    <text evidence="6">The sequence shown here is derived from an EMBL/GenBank/DDBJ whole genome shotgun (WGS) entry which is preliminary data.</text>
</comment>
<reference evidence="6" key="2">
    <citation type="journal article" date="2020" name="Nat. Commun.">
        <title>Large-scale genome sequencing of mycorrhizal fungi provides insights into the early evolution of symbiotic traits.</title>
        <authorList>
            <person name="Miyauchi S."/>
            <person name="Kiss E."/>
            <person name="Kuo A."/>
            <person name="Drula E."/>
            <person name="Kohler A."/>
            <person name="Sanchez-Garcia M."/>
            <person name="Morin E."/>
            <person name="Andreopoulos B."/>
            <person name="Barry K.W."/>
            <person name="Bonito G."/>
            <person name="Buee M."/>
            <person name="Carver A."/>
            <person name="Chen C."/>
            <person name="Cichocki N."/>
            <person name="Clum A."/>
            <person name="Culley D."/>
            <person name="Crous P.W."/>
            <person name="Fauchery L."/>
            <person name="Girlanda M."/>
            <person name="Hayes R.D."/>
            <person name="Keri Z."/>
            <person name="LaButti K."/>
            <person name="Lipzen A."/>
            <person name="Lombard V."/>
            <person name="Magnuson J."/>
            <person name="Maillard F."/>
            <person name="Murat C."/>
            <person name="Nolan M."/>
            <person name="Ohm R.A."/>
            <person name="Pangilinan J."/>
            <person name="Pereira M.F."/>
            <person name="Perotto S."/>
            <person name="Peter M."/>
            <person name="Pfister S."/>
            <person name="Riley R."/>
            <person name="Sitrit Y."/>
            <person name="Stielow J.B."/>
            <person name="Szollosi G."/>
            <person name="Zifcakova L."/>
            <person name="Stursova M."/>
            <person name="Spatafora J.W."/>
            <person name="Tedersoo L."/>
            <person name="Vaario L.M."/>
            <person name="Yamada A."/>
            <person name="Yan M."/>
            <person name="Wang P."/>
            <person name="Xu J."/>
            <person name="Bruns T."/>
            <person name="Baldrian P."/>
            <person name="Vilgalys R."/>
            <person name="Dunand C."/>
            <person name="Henrissat B."/>
            <person name="Grigoriev I.V."/>
            <person name="Hibbett D."/>
            <person name="Nagy L.G."/>
            <person name="Martin F.M."/>
        </authorList>
    </citation>
    <scope>NUCLEOTIDE SEQUENCE</scope>
    <source>
        <strain evidence="6">Prilba</strain>
    </source>
</reference>
<evidence type="ECO:0000256" key="1">
    <source>
        <dbReference type="ARBA" id="ARBA00001974"/>
    </source>
</evidence>
<dbReference type="OrthoDB" id="5046242at2759"/>